<feature type="transmembrane region" description="Helical" evidence="3">
    <location>
        <begin position="20"/>
        <end position="40"/>
    </location>
</feature>
<dbReference type="GO" id="GO:0004791">
    <property type="term" value="F:thioredoxin-disulfide reductase (NADPH) activity"/>
    <property type="evidence" value="ECO:0007669"/>
    <property type="project" value="TreeGrafter"/>
</dbReference>
<keyword evidence="1" id="KW-0732">Signal</keyword>
<organism evidence="4 5">
    <name type="scientific">Acrobeloides nanus</name>
    <dbReference type="NCBI Taxonomy" id="290746"/>
    <lineage>
        <taxon>Eukaryota</taxon>
        <taxon>Metazoa</taxon>
        <taxon>Ecdysozoa</taxon>
        <taxon>Nematoda</taxon>
        <taxon>Chromadorea</taxon>
        <taxon>Rhabditida</taxon>
        <taxon>Tylenchina</taxon>
        <taxon>Cephalobomorpha</taxon>
        <taxon>Cephaloboidea</taxon>
        <taxon>Cephalobidae</taxon>
        <taxon>Acrobeloides</taxon>
    </lineage>
</organism>
<evidence type="ECO:0000313" key="5">
    <source>
        <dbReference type="WBParaSite" id="ACRNAN_scaffold2391.g25362.t1"/>
    </source>
</evidence>
<keyword evidence="2" id="KW-0676">Redox-active center</keyword>
<dbReference type="Gene3D" id="3.40.30.10">
    <property type="entry name" value="Glutaredoxin"/>
    <property type="match status" value="1"/>
</dbReference>
<dbReference type="WBParaSite" id="ACRNAN_scaffold2391.g25362.t1">
    <property type="protein sequence ID" value="ACRNAN_scaffold2391.g25362.t1"/>
    <property type="gene ID" value="ACRNAN_scaffold2391.g25362"/>
</dbReference>
<keyword evidence="3" id="KW-1133">Transmembrane helix</keyword>
<dbReference type="PANTHER" id="PTHR13544:SF0">
    <property type="entry name" value="THIOREDOXIN REDUCTASE-LIKE SELENOPROTEIN T"/>
    <property type="match status" value="1"/>
</dbReference>
<dbReference type="GO" id="GO:0005789">
    <property type="term" value="C:endoplasmic reticulum membrane"/>
    <property type="evidence" value="ECO:0007669"/>
    <property type="project" value="TreeGrafter"/>
</dbReference>
<evidence type="ECO:0000256" key="1">
    <source>
        <dbReference type="ARBA" id="ARBA00022729"/>
    </source>
</evidence>
<dbReference type="Pfam" id="PF10262">
    <property type="entry name" value="Rdx"/>
    <property type="match status" value="1"/>
</dbReference>
<feature type="transmembrane region" description="Helical" evidence="3">
    <location>
        <begin position="184"/>
        <end position="204"/>
    </location>
</feature>
<dbReference type="InterPro" id="IPR019389">
    <property type="entry name" value="Selenoprotein_T"/>
</dbReference>
<keyword evidence="4" id="KW-1185">Reference proteome</keyword>
<sequence length="268" mass="29604">MVCETEIAGFQVESIKFDELTATMNQVCTVILVVFAILSLRDIFINGQAKHHEDDEASFKEFDDEPDHDKYSQDAQQNIEVDDENIEIRTPSGFGGGGKGLGTPIDMPPLRFSFCVSCGYRQAFDQFSQIVRDKYPGILIEGANYPPSQIKALLAQFIGIAKIALIVMIIMGRDPFPSFGIPTPSIYTFMLNNKLSACLMLFMLSNTLEGMLMSTGAFEIYVGNDLIWSKLESGRVPSPQELIQAIESHLELKGSKTLGASESFGFSD</sequence>
<dbReference type="GO" id="GO:0045454">
    <property type="term" value="P:cell redox homeostasis"/>
    <property type="evidence" value="ECO:0007669"/>
    <property type="project" value="TreeGrafter"/>
</dbReference>
<keyword evidence="3" id="KW-0472">Membrane</keyword>
<reference evidence="5" key="1">
    <citation type="submission" date="2022-11" db="UniProtKB">
        <authorList>
            <consortium name="WormBaseParasite"/>
        </authorList>
    </citation>
    <scope>IDENTIFICATION</scope>
</reference>
<proteinExistence type="predicted"/>
<accession>A0A914DDF1</accession>
<dbReference type="SUPFAM" id="SSF52833">
    <property type="entry name" value="Thioredoxin-like"/>
    <property type="match status" value="1"/>
</dbReference>
<dbReference type="InterPro" id="IPR036249">
    <property type="entry name" value="Thioredoxin-like_sf"/>
</dbReference>
<evidence type="ECO:0000256" key="3">
    <source>
        <dbReference type="SAM" id="Phobius"/>
    </source>
</evidence>
<dbReference type="Proteomes" id="UP000887540">
    <property type="component" value="Unplaced"/>
</dbReference>
<evidence type="ECO:0000256" key="2">
    <source>
        <dbReference type="ARBA" id="ARBA00023284"/>
    </source>
</evidence>
<dbReference type="InterPro" id="IPR011893">
    <property type="entry name" value="Selenoprotein_Rdx-typ"/>
</dbReference>
<keyword evidence="3" id="KW-0812">Transmembrane</keyword>
<dbReference type="PANTHER" id="PTHR13544">
    <property type="entry name" value="SELENOPROTEIN T"/>
    <property type="match status" value="1"/>
</dbReference>
<dbReference type="NCBIfam" id="TIGR02174">
    <property type="entry name" value="CXXU_selWTH"/>
    <property type="match status" value="1"/>
</dbReference>
<protein>
    <submittedName>
        <fullName evidence="5">SelT-like protein</fullName>
    </submittedName>
</protein>
<name>A0A914DDF1_9BILA</name>
<evidence type="ECO:0000313" key="4">
    <source>
        <dbReference type="Proteomes" id="UP000887540"/>
    </source>
</evidence>
<dbReference type="AlphaFoldDB" id="A0A914DDF1"/>
<feature type="transmembrane region" description="Helical" evidence="3">
    <location>
        <begin position="153"/>
        <end position="172"/>
    </location>
</feature>